<dbReference type="Pfam" id="PF01479">
    <property type="entry name" value="S4"/>
    <property type="match status" value="1"/>
</dbReference>
<proteinExistence type="inferred from homology"/>
<dbReference type="InterPro" id="IPR002942">
    <property type="entry name" value="S4_RNA-bd"/>
</dbReference>
<evidence type="ECO:0000256" key="4">
    <source>
        <dbReference type="ARBA" id="ARBA00023235"/>
    </source>
</evidence>
<dbReference type="GO" id="GO:0000455">
    <property type="term" value="P:enzyme-directed rRNA pseudouridine synthesis"/>
    <property type="evidence" value="ECO:0007669"/>
    <property type="project" value="TreeGrafter"/>
</dbReference>
<dbReference type="InterPro" id="IPR036986">
    <property type="entry name" value="S4_RNA-bd_sf"/>
</dbReference>
<evidence type="ECO:0000256" key="2">
    <source>
        <dbReference type="ARBA" id="ARBA00010876"/>
    </source>
</evidence>
<evidence type="ECO:0000256" key="3">
    <source>
        <dbReference type="ARBA" id="ARBA00022884"/>
    </source>
</evidence>
<gene>
    <name evidence="9" type="ORF">Tfer_1020</name>
</gene>
<dbReference type="AlphaFoldDB" id="A0A0L6W3V8"/>
<keyword evidence="10" id="KW-1185">Reference proteome</keyword>
<dbReference type="RefSeq" id="WP_427916553.1">
    <property type="nucleotide sequence ID" value="NZ_LGTE01000005.1"/>
</dbReference>
<dbReference type="GO" id="GO:0003723">
    <property type="term" value="F:RNA binding"/>
    <property type="evidence" value="ECO:0007669"/>
    <property type="project" value="UniProtKB-KW"/>
</dbReference>
<dbReference type="PANTHER" id="PTHR21600:SF44">
    <property type="entry name" value="RIBOSOMAL LARGE SUBUNIT PSEUDOURIDINE SYNTHASE D"/>
    <property type="match status" value="1"/>
</dbReference>
<dbReference type="Proteomes" id="UP000037175">
    <property type="component" value="Unassembled WGS sequence"/>
</dbReference>
<dbReference type="PROSITE" id="PS01129">
    <property type="entry name" value="PSI_RLU"/>
    <property type="match status" value="1"/>
</dbReference>
<protein>
    <recommendedName>
        <fullName evidence="7">Pseudouridine synthase</fullName>
        <ecNumber evidence="7">5.4.99.-</ecNumber>
    </recommendedName>
</protein>
<feature type="active site" evidence="5">
    <location>
        <position position="156"/>
    </location>
</feature>
<dbReference type="EC" id="5.4.99.-" evidence="7"/>
<dbReference type="Pfam" id="PF00849">
    <property type="entry name" value="PseudoU_synth_2"/>
    <property type="match status" value="1"/>
</dbReference>
<dbReference type="FunFam" id="3.30.2350.10:FF:000006">
    <property type="entry name" value="Pseudouridine synthase"/>
    <property type="match status" value="1"/>
</dbReference>
<evidence type="ECO:0000313" key="9">
    <source>
        <dbReference type="EMBL" id="KNZ70151.1"/>
    </source>
</evidence>
<evidence type="ECO:0000256" key="7">
    <source>
        <dbReference type="RuleBase" id="RU362028"/>
    </source>
</evidence>
<dbReference type="InterPro" id="IPR006145">
    <property type="entry name" value="PsdUridine_synth_RsuA/RluA"/>
</dbReference>
<evidence type="ECO:0000313" key="10">
    <source>
        <dbReference type="Proteomes" id="UP000037175"/>
    </source>
</evidence>
<dbReference type="Gene3D" id="3.30.2350.10">
    <property type="entry name" value="Pseudouridine synthase"/>
    <property type="match status" value="1"/>
</dbReference>
<dbReference type="SUPFAM" id="SSF55174">
    <property type="entry name" value="Alpha-L RNA-binding motif"/>
    <property type="match status" value="1"/>
</dbReference>
<reference evidence="10" key="1">
    <citation type="submission" date="2015-07" db="EMBL/GenBank/DDBJ databases">
        <title>Complete Genome of Thermincola ferriacetica strain Z-0001T.</title>
        <authorList>
            <person name="Lusk B."/>
            <person name="Badalamenti J.P."/>
            <person name="Parameswaran P."/>
            <person name="Bond D.R."/>
            <person name="Torres C.I."/>
        </authorList>
    </citation>
    <scope>NUCLEOTIDE SEQUENCE [LARGE SCALE GENOMIC DNA]</scope>
    <source>
        <strain evidence="10">Z-0001</strain>
    </source>
</reference>
<dbReference type="SMART" id="SM00363">
    <property type="entry name" value="S4"/>
    <property type="match status" value="1"/>
</dbReference>
<accession>A0A0L6W3V8</accession>
<dbReference type="EMBL" id="LGTE01000005">
    <property type="protein sequence ID" value="KNZ70151.1"/>
    <property type="molecule type" value="Genomic_DNA"/>
</dbReference>
<dbReference type="InterPro" id="IPR020103">
    <property type="entry name" value="PsdUridine_synth_cat_dom_sf"/>
</dbReference>
<dbReference type="SUPFAM" id="SSF55120">
    <property type="entry name" value="Pseudouridine synthase"/>
    <property type="match status" value="1"/>
</dbReference>
<evidence type="ECO:0000256" key="6">
    <source>
        <dbReference type="PROSITE-ProRule" id="PRU00182"/>
    </source>
</evidence>
<dbReference type="GO" id="GO:0120159">
    <property type="term" value="F:rRNA pseudouridine synthase activity"/>
    <property type="evidence" value="ECO:0007669"/>
    <property type="project" value="UniProtKB-ARBA"/>
</dbReference>
<evidence type="ECO:0000256" key="1">
    <source>
        <dbReference type="ARBA" id="ARBA00000073"/>
    </source>
</evidence>
<keyword evidence="3 6" id="KW-0694">RNA-binding</keyword>
<evidence type="ECO:0000259" key="8">
    <source>
        <dbReference type="SMART" id="SM00363"/>
    </source>
</evidence>
<comment type="caution">
    <text evidence="9">The sequence shown here is derived from an EMBL/GenBank/DDBJ whole genome shotgun (WGS) entry which is preliminary data.</text>
</comment>
<dbReference type="CDD" id="cd00165">
    <property type="entry name" value="S4"/>
    <property type="match status" value="1"/>
</dbReference>
<dbReference type="PATRIC" id="fig|281456.6.peg.1088"/>
<dbReference type="CDD" id="cd02869">
    <property type="entry name" value="PseudoU_synth_RluA_like"/>
    <property type="match status" value="1"/>
</dbReference>
<dbReference type="PANTHER" id="PTHR21600">
    <property type="entry name" value="MITOCHONDRIAL RNA PSEUDOURIDINE SYNTHASE"/>
    <property type="match status" value="1"/>
</dbReference>
<name>A0A0L6W3V8_9FIRM</name>
<feature type="domain" description="RNA-binding S4" evidence="8">
    <location>
        <begin position="33"/>
        <end position="97"/>
    </location>
</feature>
<dbReference type="PROSITE" id="PS50889">
    <property type="entry name" value="S4"/>
    <property type="match status" value="1"/>
</dbReference>
<sequence>MGDRETLEYDKAEDEEAVEEIVEEIISSENAGTRIDVYLAGIFDHLSRSYIQKLIGDGYITVNGTRVKANYKLKAGELVRVEIPYTEELEVSAEPIPLEILYEDRDVIVINKPQGMVVHPAPGNYSGTLVNALLWHCKDLSGINGVMRPGIVHRLDKDTSGVIMAAKNDETHASLAKQIKDRTITRRYLALIHGVIPEPAGIIEAPIGRDPKDRKKMAVTTKNSKPAVTHYKVLERFNKYTFIECKLETGRTHQIRVHMAYLKYPVVGDPVYGPAKNEFGQTGQLLHAHILGFHHPRTGEYLEFKAPLPEYFNNILSKLRG</sequence>
<dbReference type="InterPro" id="IPR050188">
    <property type="entry name" value="RluA_PseudoU_synthase"/>
</dbReference>
<evidence type="ECO:0000256" key="5">
    <source>
        <dbReference type="PIRSR" id="PIRSR606225-1"/>
    </source>
</evidence>
<dbReference type="InterPro" id="IPR006225">
    <property type="entry name" value="PsdUridine_synth_RluC/D"/>
</dbReference>
<dbReference type="InterPro" id="IPR006224">
    <property type="entry name" value="PsdUridine_synth_RluA-like_CS"/>
</dbReference>
<dbReference type="NCBIfam" id="TIGR00005">
    <property type="entry name" value="rluA_subfam"/>
    <property type="match status" value="1"/>
</dbReference>
<keyword evidence="4 7" id="KW-0413">Isomerase</keyword>
<comment type="catalytic activity">
    <reaction evidence="1 7">
        <text>a uridine in RNA = a pseudouridine in RNA</text>
        <dbReference type="Rhea" id="RHEA:48348"/>
        <dbReference type="Rhea" id="RHEA-COMP:12068"/>
        <dbReference type="Rhea" id="RHEA-COMP:12069"/>
        <dbReference type="ChEBI" id="CHEBI:65314"/>
        <dbReference type="ChEBI" id="CHEBI:65315"/>
    </reaction>
</comment>
<dbReference type="Gene3D" id="3.10.290.10">
    <property type="entry name" value="RNA-binding S4 domain"/>
    <property type="match status" value="1"/>
</dbReference>
<organism evidence="9 10">
    <name type="scientific">Thermincola ferriacetica</name>
    <dbReference type="NCBI Taxonomy" id="281456"/>
    <lineage>
        <taxon>Bacteria</taxon>
        <taxon>Bacillati</taxon>
        <taxon>Bacillota</taxon>
        <taxon>Clostridia</taxon>
        <taxon>Eubacteriales</taxon>
        <taxon>Thermincolaceae</taxon>
        <taxon>Thermincola</taxon>
    </lineage>
</organism>
<comment type="similarity">
    <text evidence="2 7">Belongs to the pseudouridine synthase RluA family.</text>
</comment>
<comment type="function">
    <text evidence="7">Responsible for synthesis of pseudouridine from uracil.</text>
</comment>